<accession>A0A853IVA4</accession>
<dbReference type="Proteomes" id="UP000589716">
    <property type="component" value="Unassembled WGS sequence"/>
</dbReference>
<dbReference type="EMBL" id="JACCKX010000001">
    <property type="protein sequence ID" value="NZA01911.1"/>
    <property type="molecule type" value="Genomic_DNA"/>
</dbReference>
<dbReference type="InterPro" id="IPR050834">
    <property type="entry name" value="Glycosyltransf_2"/>
</dbReference>
<keyword evidence="2" id="KW-0808">Transferase</keyword>
<dbReference type="CDD" id="cd00761">
    <property type="entry name" value="Glyco_tranf_GTA_type"/>
    <property type="match status" value="1"/>
</dbReference>
<protein>
    <submittedName>
        <fullName evidence="2">Glycosyltransferase</fullName>
    </submittedName>
</protein>
<dbReference type="InterPro" id="IPR001173">
    <property type="entry name" value="Glyco_trans_2-like"/>
</dbReference>
<dbReference type="PANTHER" id="PTHR43685">
    <property type="entry name" value="GLYCOSYLTRANSFERASE"/>
    <property type="match status" value="1"/>
</dbReference>
<proteinExistence type="predicted"/>
<keyword evidence="3" id="KW-1185">Reference proteome</keyword>
<evidence type="ECO:0000313" key="2">
    <source>
        <dbReference type="EMBL" id="NZA01911.1"/>
    </source>
</evidence>
<name>A0A853IVA4_9BURK</name>
<dbReference type="RefSeq" id="WP_180550304.1">
    <property type="nucleotide sequence ID" value="NZ_JACCKX010000001.1"/>
</dbReference>
<evidence type="ECO:0000259" key="1">
    <source>
        <dbReference type="Pfam" id="PF00535"/>
    </source>
</evidence>
<feature type="domain" description="Glycosyltransferase 2-like" evidence="1">
    <location>
        <begin position="11"/>
        <end position="106"/>
    </location>
</feature>
<sequence length="296" mass="32019">MNLSEHVPQISVIIPVFNDLKGLTRCLQRLADQQPDTSAFEVIVVDNGSTPPIEVAAALPFPVKLVRHETPGSYAARNAGVRASSADGLAFTDADCLPAPDWLRAGHAALLAGNGGRIVGGEVLFTPESKPTAVAMYQQLMGFGQDSNVKEKGFTATANLFCTRAQFDATGPFEERLLSGGDREWCWRATKQGFAVCYTPEAVVMTPARSSLRSAMKQARRVVAGRRSLRQLGLAHAGTAALAKQRSAWQAVGWILSNQDIGFFDRLRVLFVAVLIRVVAMLESLRLMLGGKPERL</sequence>
<dbReference type="SUPFAM" id="SSF53448">
    <property type="entry name" value="Nucleotide-diphospho-sugar transferases"/>
    <property type="match status" value="1"/>
</dbReference>
<dbReference type="AlphaFoldDB" id="A0A853IVA4"/>
<reference evidence="2 3" key="1">
    <citation type="submission" date="2020-07" db="EMBL/GenBank/DDBJ databases">
        <authorList>
            <person name="Maaloum M."/>
        </authorList>
    </citation>
    <scope>NUCLEOTIDE SEQUENCE [LARGE SCALE GENOMIC DNA]</scope>
    <source>
        <strain evidence="2 3">GCS-AN-3</strain>
    </source>
</reference>
<dbReference type="Pfam" id="PF00535">
    <property type="entry name" value="Glycos_transf_2"/>
    <property type="match status" value="1"/>
</dbReference>
<evidence type="ECO:0000313" key="3">
    <source>
        <dbReference type="Proteomes" id="UP000589716"/>
    </source>
</evidence>
<dbReference type="PANTHER" id="PTHR43685:SF2">
    <property type="entry name" value="GLYCOSYLTRANSFERASE 2-LIKE DOMAIN-CONTAINING PROTEIN"/>
    <property type="match status" value="1"/>
</dbReference>
<dbReference type="InterPro" id="IPR029044">
    <property type="entry name" value="Nucleotide-diphossugar_trans"/>
</dbReference>
<dbReference type="Gene3D" id="3.90.550.10">
    <property type="entry name" value="Spore Coat Polysaccharide Biosynthesis Protein SpsA, Chain A"/>
    <property type="match status" value="1"/>
</dbReference>
<organism evidence="2 3">
    <name type="scientific">Ottowia beijingensis</name>
    <dbReference type="NCBI Taxonomy" id="1207057"/>
    <lineage>
        <taxon>Bacteria</taxon>
        <taxon>Pseudomonadati</taxon>
        <taxon>Pseudomonadota</taxon>
        <taxon>Betaproteobacteria</taxon>
        <taxon>Burkholderiales</taxon>
        <taxon>Comamonadaceae</taxon>
        <taxon>Ottowia</taxon>
    </lineage>
</organism>
<dbReference type="GO" id="GO:0016740">
    <property type="term" value="F:transferase activity"/>
    <property type="evidence" value="ECO:0007669"/>
    <property type="project" value="UniProtKB-KW"/>
</dbReference>
<comment type="caution">
    <text evidence="2">The sequence shown here is derived from an EMBL/GenBank/DDBJ whole genome shotgun (WGS) entry which is preliminary data.</text>
</comment>
<gene>
    <name evidence="2" type="ORF">H0I39_09350</name>
</gene>